<reference evidence="2" key="1">
    <citation type="submission" date="2022-07" db="EMBL/GenBank/DDBJ databases">
        <title>Chromosome-level genome of Muraenolepis orangiensis.</title>
        <authorList>
            <person name="Kim J."/>
        </authorList>
    </citation>
    <scope>NUCLEOTIDE SEQUENCE</scope>
    <source>
        <strain evidence="2">KU_S4_2022</strain>
        <tissue evidence="2">Muscle</tissue>
    </source>
</reference>
<sequence>MTKHFLSICWHLAEPIALPLAQRHPASFPLEGSYYQGGTPTLTASPARRMEAVFSPIFWQNATVLPVPLAPIIPHTHTHKHTKCHHRIAGKRYPLAPASRLCPRKQTAISRKSSEVSTLVSARLVPPSNHFVWLPGGWHRARQLAPPPWGNVEGVVRRGGEGGGPDTHGVPVPVTNGR</sequence>
<gene>
    <name evidence="2" type="ORF">NHX12_003048</name>
</gene>
<evidence type="ECO:0000256" key="1">
    <source>
        <dbReference type="SAM" id="MobiDB-lite"/>
    </source>
</evidence>
<proteinExistence type="predicted"/>
<comment type="caution">
    <text evidence="2">The sequence shown here is derived from an EMBL/GenBank/DDBJ whole genome shotgun (WGS) entry which is preliminary data.</text>
</comment>
<accession>A0A9Q0DVP6</accession>
<name>A0A9Q0DVP6_9TELE</name>
<evidence type="ECO:0000313" key="2">
    <source>
        <dbReference type="EMBL" id="KAJ3596644.1"/>
    </source>
</evidence>
<dbReference type="Proteomes" id="UP001148018">
    <property type="component" value="Unassembled WGS sequence"/>
</dbReference>
<organism evidence="2 3">
    <name type="scientific">Muraenolepis orangiensis</name>
    <name type="common">Patagonian moray cod</name>
    <dbReference type="NCBI Taxonomy" id="630683"/>
    <lineage>
        <taxon>Eukaryota</taxon>
        <taxon>Metazoa</taxon>
        <taxon>Chordata</taxon>
        <taxon>Craniata</taxon>
        <taxon>Vertebrata</taxon>
        <taxon>Euteleostomi</taxon>
        <taxon>Actinopterygii</taxon>
        <taxon>Neopterygii</taxon>
        <taxon>Teleostei</taxon>
        <taxon>Neoteleostei</taxon>
        <taxon>Acanthomorphata</taxon>
        <taxon>Zeiogadaria</taxon>
        <taxon>Gadariae</taxon>
        <taxon>Gadiformes</taxon>
        <taxon>Muraenolepidoidei</taxon>
        <taxon>Muraenolepididae</taxon>
        <taxon>Muraenolepis</taxon>
    </lineage>
</organism>
<protein>
    <submittedName>
        <fullName evidence="2">Uncharacterized protein</fullName>
    </submittedName>
</protein>
<dbReference type="EMBL" id="JANIIK010000110">
    <property type="protein sequence ID" value="KAJ3596644.1"/>
    <property type="molecule type" value="Genomic_DNA"/>
</dbReference>
<evidence type="ECO:0000313" key="3">
    <source>
        <dbReference type="Proteomes" id="UP001148018"/>
    </source>
</evidence>
<feature type="region of interest" description="Disordered" evidence="1">
    <location>
        <begin position="158"/>
        <end position="178"/>
    </location>
</feature>
<dbReference type="AlphaFoldDB" id="A0A9Q0DVP6"/>
<keyword evidence="3" id="KW-1185">Reference proteome</keyword>